<feature type="region of interest" description="Disordered" evidence="2">
    <location>
        <begin position="565"/>
        <end position="614"/>
    </location>
</feature>
<organism evidence="5 6">
    <name type="scientific">Porites evermanni</name>
    <dbReference type="NCBI Taxonomy" id="104178"/>
    <lineage>
        <taxon>Eukaryota</taxon>
        <taxon>Metazoa</taxon>
        <taxon>Cnidaria</taxon>
        <taxon>Anthozoa</taxon>
        <taxon>Hexacorallia</taxon>
        <taxon>Scleractinia</taxon>
        <taxon>Fungiina</taxon>
        <taxon>Poritidae</taxon>
        <taxon>Porites</taxon>
    </lineage>
</organism>
<evidence type="ECO:0000256" key="1">
    <source>
        <dbReference type="SAM" id="Coils"/>
    </source>
</evidence>
<dbReference type="Pfam" id="PF00621">
    <property type="entry name" value="RhoGEF"/>
    <property type="match status" value="1"/>
</dbReference>
<feature type="compositionally biased region" description="Polar residues" evidence="2">
    <location>
        <begin position="35"/>
        <end position="49"/>
    </location>
</feature>
<dbReference type="InterPro" id="IPR040181">
    <property type="entry name" value="PKHG5/7"/>
</dbReference>
<feature type="compositionally biased region" description="Basic and acidic residues" evidence="2">
    <location>
        <begin position="675"/>
        <end position="711"/>
    </location>
</feature>
<evidence type="ECO:0000259" key="3">
    <source>
        <dbReference type="PROSITE" id="PS50003"/>
    </source>
</evidence>
<protein>
    <recommendedName>
        <fullName evidence="7">Pleckstrin homology domain-containing family G member 7</fullName>
    </recommendedName>
</protein>
<keyword evidence="6" id="KW-1185">Reference proteome</keyword>
<dbReference type="SMART" id="SM00325">
    <property type="entry name" value="RhoGEF"/>
    <property type="match status" value="1"/>
</dbReference>
<evidence type="ECO:0008006" key="7">
    <source>
        <dbReference type="Google" id="ProtNLM"/>
    </source>
</evidence>
<feature type="compositionally biased region" description="Low complexity" evidence="2">
    <location>
        <begin position="400"/>
        <end position="409"/>
    </location>
</feature>
<dbReference type="Pfam" id="PF16652">
    <property type="entry name" value="PH_13"/>
    <property type="match status" value="1"/>
</dbReference>
<feature type="region of interest" description="Disordered" evidence="2">
    <location>
        <begin position="458"/>
        <end position="480"/>
    </location>
</feature>
<dbReference type="Proteomes" id="UP001159427">
    <property type="component" value="Unassembled WGS sequence"/>
</dbReference>
<feature type="region of interest" description="Disordered" evidence="2">
    <location>
        <begin position="670"/>
        <end position="738"/>
    </location>
</feature>
<dbReference type="SUPFAM" id="SSF50729">
    <property type="entry name" value="PH domain-like"/>
    <property type="match status" value="1"/>
</dbReference>
<dbReference type="PROSITE" id="PS50010">
    <property type="entry name" value="DH_2"/>
    <property type="match status" value="1"/>
</dbReference>
<proteinExistence type="predicted"/>
<feature type="domain" description="PH" evidence="3">
    <location>
        <begin position="987"/>
        <end position="1123"/>
    </location>
</feature>
<feature type="compositionally biased region" description="Polar residues" evidence="2">
    <location>
        <begin position="712"/>
        <end position="721"/>
    </location>
</feature>
<evidence type="ECO:0000313" key="5">
    <source>
        <dbReference type="EMBL" id="CAH3042148.1"/>
    </source>
</evidence>
<feature type="region of interest" description="Disordered" evidence="2">
    <location>
        <begin position="161"/>
        <end position="265"/>
    </location>
</feature>
<dbReference type="Gene3D" id="2.30.29.30">
    <property type="entry name" value="Pleckstrin-homology domain (PH domain)/Phosphotyrosine-binding domain (PTB)"/>
    <property type="match status" value="1"/>
</dbReference>
<name>A0ABN8N4A6_9CNID</name>
<evidence type="ECO:0000313" key="6">
    <source>
        <dbReference type="Proteomes" id="UP001159427"/>
    </source>
</evidence>
<dbReference type="InterPro" id="IPR035899">
    <property type="entry name" value="DBL_dom_sf"/>
</dbReference>
<reference evidence="5 6" key="1">
    <citation type="submission" date="2022-05" db="EMBL/GenBank/DDBJ databases">
        <authorList>
            <consortium name="Genoscope - CEA"/>
            <person name="William W."/>
        </authorList>
    </citation>
    <scope>NUCLEOTIDE SEQUENCE [LARGE SCALE GENOMIC DNA]</scope>
</reference>
<feature type="region of interest" description="Disordered" evidence="2">
    <location>
        <begin position="1"/>
        <end position="49"/>
    </location>
</feature>
<comment type="caution">
    <text evidence="5">The sequence shown here is derived from an EMBL/GenBank/DDBJ whole genome shotgun (WGS) entry which is preliminary data.</text>
</comment>
<feature type="compositionally biased region" description="Polar residues" evidence="2">
    <location>
        <begin position="357"/>
        <end position="373"/>
    </location>
</feature>
<gene>
    <name evidence="5" type="ORF">PEVE_00040419</name>
</gene>
<dbReference type="PANTHER" id="PTHR13217:SF6">
    <property type="entry name" value="PLECKSTRIN HOMOLOGY DOMAIN-CONTAINING FAMILY G MEMBER 7"/>
    <property type="match status" value="1"/>
</dbReference>
<feature type="compositionally biased region" description="Polar residues" evidence="2">
    <location>
        <begin position="203"/>
        <end position="224"/>
    </location>
</feature>
<dbReference type="SMART" id="SM00233">
    <property type="entry name" value="PH"/>
    <property type="match status" value="1"/>
</dbReference>
<feature type="coiled-coil region" evidence="1">
    <location>
        <begin position="105"/>
        <end position="153"/>
    </location>
</feature>
<feature type="region of interest" description="Disordered" evidence="2">
    <location>
        <begin position="325"/>
        <end position="442"/>
    </location>
</feature>
<accession>A0ABN8N4A6</accession>
<dbReference type="PANTHER" id="PTHR13217">
    <property type="entry name" value="PLECKSTRIN HOMOLOGY DOMAIN-CONTAINING FAMILY G MEMBER 7"/>
    <property type="match status" value="1"/>
</dbReference>
<feature type="compositionally biased region" description="Basic and acidic residues" evidence="2">
    <location>
        <begin position="575"/>
        <end position="593"/>
    </location>
</feature>
<feature type="compositionally biased region" description="Polar residues" evidence="2">
    <location>
        <begin position="426"/>
        <end position="442"/>
    </location>
</feature>
<feature type="compositionally biased region" description="Basic and acidic residues" evidence="2">
    <location>
        <begin position="164"/>
        <end position="178"/>
    </location>
</feature>
<dbReference type="InterPro" id="IPR000219">
    <property type="entry name" value="DH_dom"/>
</dbReference>
<sequence>MSSEREMVRTAFAERVQAGHSPPLRKRRTREYVPNSKTSKRAGSNDQSLYEESVFNDDLTYGKLDNGVCLFSDENMNTITRPETQSNLQDILRVVPETSHLSERYHILKAENKILRERLQNALQREMKALKTFKRLAKENRQLKLNLRKYERTLLGFYDDELTDSDHSEHPRDTDIGAHSKSPLSKGDDEYSGGNESAERDWNQTPNCSVGISTKNVSTSTENVTRTRTEDKSTSTDDLAGFDVKEESSGSPSNLSDTETDDNNCEVFQDTNLTDATKVQFLQNQLIAIQSQSVQERRKFSDTRRYWTDLTIADNLGVNELHRASSSPSLLDGCGVSSRDKQNSSQKDGASKRRVSDGNNPFSTDFISRSRPSSFHDVELTPVPEVTISPDDEHIESGESSRSQSPSSRHSQEDQESSSSSPVSSLTNDESQTPQKSPRSSPLTLAAVMAVRHQATLSGVHPSPSPQPSPAGSPQARRKLAHTVSLPIRSFDHYLHINLPNKHTEESQTPPARRIRRKSIDDDEIYVKKHHQTSVSLKFEGDIERENAESLAADIAEFLNSRRKRSRAGTMPSPREIEEHTDAENVLTEKENQARLGHTRSLGARRGSAVVSMPGDHYQMDLHVLERDPTEAKTLSVIREKKELSGSSTSLNSIDPEKRSRWSILRRNKKMLSTLKDKPRQGEDFKESLARMKENPRTNSEHELSKFKDSHWTQLMGQSVEKSSRRPRSDSGPALSDHETKRREAVWELFHSEVVYLMSHLLVLKEVFLEPLKEIQQMGHLQHVDVNKIFCNLQDLCEVSTRFAKNLLSVFQSEHPTQFGSTASVVSAFTEFSRKVHPQYQSYCLNYSKALSYLDSLKKEEDFQEFIKWCESDSRCNRLQITDLLVAPLQHLTKYPLLLKNIRKRTAEADEQHSSLSSIIKAVELSIQELEGKVKSRANYERLQELQSSLVWPSITELDPKTYVPEFLRGILSKQPCESLLASPKRQLLYEGPLTLIENAKVDVYAFLFDDMLLLTRFRKLPQKVNKKLNLTGMAVAESPPSTPPVVRRSMSGMQYTVYKQPIPLDRFIIIDAEATHAGSTLKNSFIIIHYSRFKQTVGLYTLQAPSQNLKETWTSTLKAAQSRWSEAVALELAAETEKMSAFQNITEGETEQETDLTSPHEVMSPTQMLSYYKPIGTQC</sequence>
<evidence type="ECO:0000256" key="2">
    <source>
        <dbReference type="SAM" id="MobiDB-lite"/>
    </source>
</evidence>
<feature type="compositionally biased region" description="Basic and acidic residues" evidence="2">
    <location>
        <begin position="225"/>
        <end position="235"/>
    </location>
</feature>
<dbReference type="InterPro" id="IPR011993">
    <property type="entry name" value="PH-like_dom_sf"/>
</dbReference>
<dbReference type="SUPFAM" id="SSF48065">
    <property type="entry name" value="DBL homology domain (DH-domain)"/>
    <property type="match status" value="1"/>
</dbReference>
<keyword evidence="1" id="KW-0175">Coiled coil</keyword>
<dbReference type="Gene3D" id="1.20.900.10">
    <property type="entry name" value="Dbl homology (DH) domain"/>
    <property type="match status" value="1"/>
</dbReference>
<dbReference type="CDD" id="cd00160">
    <property type="entry name" value="RhoGEF"/>
    <property type="match status" value="1"/>
</dbReference>
<feature type="domain" description="DH" evidence="4">
    <location>
        <begin position="741"/>
        <end position="933"/>
    </location>
</feature>
<dbReference type="InterPro" id="IPR001849">
    <property type="entry name" value="PH_domain"/>
</dbReference>
<dbReference type="CDD" id="cd13245">
    <property type="entry name" value="PH_PLEKHG7"/>
    <property type="match status" value="1"/>
</dbReference>
<dbReference type="EMBL" id="CALNXI010000736">
    <property type="protein sequence ID" value="CAH3042148.1"/>
    <property type="molecule type" value="Genomic_DNA"/>
</dbReference>
<dbReference type="PROSITE" id="PS50003">
    <property type="entry name" value="PH_DOMAIN"/>
    <property type="match status" value="1"/>
</dbReference>
<evidence type="ECO:0000259" key="4">
    <source>
        <dbReference type="PROSITE" id="PS50010"/>
    </source>
</evidence>